<sequence length="185" mass="21596">MQVYIWENIENKGFEYLKVKTYSNKIIVTSTIIDTLETNKIEYEVTLTNTWSFLQLKLKNDKLENELVLSRDSNNKWIDGKSRVLDHLTGAIDIDLTCTPFTNTLPINRCNWTKDEPKNFEMAYIDANNLSVKKSKQTYTLINDDLTKKVFKYSSGSFESDILVKDDGFVLEYPMYFKLLSNISR</sequence>
<dbReference type="PATRIC" id="fig|1227360.4.peg.2652"/>
<protein>
    <recommendedName>
        <fullName evidence="3">Glycolipid-binding domain-containing protein</fullName>
    </recommendedName>
</protein>
<reference evidence="1 2" key="1">
    <citation type="journal article" date="2014" name="BMC Genomics">
        <title>Genomic comparison of sporeforming bacilli isolated from milk.</title>
        <authorList>
            <person name="Moreno Switt A.I."/>
            <person name="Andrus A.D."/>
            <person name="Ranieri M.L."/>
            <person name="Orsi R.H."/>
            <person name="Ivy R."/>
            <person name="den Bakker H.C."/>
            <person name="Martin N.H."/>
            <person name="Wiedmann M."/>
            <person name="Boor K.J."/>
        </authorList>
    </citation>
    <scope>NUCLEOTIDE SEQUENCE [LARGE SCALE GENOMIC DNA]</scope>
    <source>
        <strain evidence="1 2">FSL R5-213</strain>
    </source>
</reference>
<name>W4ETW1_9BACL</name>
<keyword evidence="2" id="KW-1185">Reference proteome</keyword>
<evidence type="ECO:0000313" key="2">
    <source>
        <dbReference type="Proteomes" id="UP000019062"/>
    </source>
</evidence>
<comment type="caution">
    <text evidence="1">The sequence shown here is derived from an EMBL/GenBank/DDBJ whole genome shotgun (WGS) entry which is preliminary data.</text>
</comment>
<dbReference type="InterPro" id="IPR009467">
    <property type="entry name" value="Glycolipid-bd_prot_put"/>
</dbReference>
<dbReference type="eggNOG" id="COG3554">
    <property type="taxonomic scope" value="Bacteria"/>
</dbReference>
<dbReference type="EMBL" id="ASQA01000029">
    <property type="protein sequence ID" value="ETT83958.1"/>
    <property type="molecule type" value="Genomic_DNA"/>
</dbReference>
<accession>W4ETW1</accession>
<dbReference type="Pfam" id="PF06475">
    <property type="entry name" value="Glycolipid_bind"/>
    <property type="match status" value="1"/>
</dbReference>
<evidence type="ECO:0008006" key="3">
    <source>
        <dbReference type="Google" id="ProtNLM"/>
    </source>
</evidence>
<evidence type="ECO:0000313" key="1">
    <source>
        <dbReference type="EMBL" id="ETT83958.1"/>
    </source>
</evidence>
<dbReference type="RefSeq" id="WP_038185859.1">
    <property type="nucleotide sequence ID" value="NZ_ASQA01000029.1"/>
</dbReference>
<gene>
    <name evidence="1" type="ORF">C176_12988</name>
</gene>
<dbReference type="Proteomes" id="UP000019062">
    <property type="component" value="Unassembled WGS sequence"/>
</dbReference>
<dbReference type="SUPFAM" id="SSF159275">
    <property type="entry name" value="PA1994-like"/>
    <property type="match status" value="1"/>
</dbReference>
<proteinExistence type="predicted"/>
<dbReference type="AlphaFoldDB" id="W4ETW1"/>
<organism evidence="1 2">
    <name type="scientific">Viridibacillus arenosi FSL R5-213</name>
    <dbReference type="NCBI Taxonomy" id="1227360"/>
    <lineage>
        <taxon>Bacteria</taxon>
        <taxon>Bacillati</taxon>
        <taxon>Bacillota</taxon>
        <taxon>Bacilli</taxon>
        <taxon>Bacillales</taxon>
        <taxon>Caryophanaceae</taxon>
        <taxon>Viridibacillus</taxon>
    </lineage>
</organism>